<feature type="region of interest" description="Disordered" evidence="4">
    <location>
        <begin position="612"/>
        <end position="646"/>
    </location>
</feature>
<dbReference type="InterPro" id="IPR045107">
    <property type="entry name" value="SAC3/GANP/THP3"/>
</dbReference>
<sequence length="1241" mass="142926">MDNRTILVKNLPPTYLKKKEIRSHFSKYGVITKIETNSRASTCCVTFSKASQAKAAKADGGSWNNRKVDIEFNEEVDKVIEGELNWFAEETPMDEPKDKIKKMLKSLKAEPRKTQEVDSRKNKTEEEEVKMEVKSEKELLSKEAISNVDKLNLLEERDKLIRSKLAKNVKSVESIKGTCPDMCPEKERIMREVRAMVAPYETLNEDGRLDHNLAVKEYKRSSADQEEPLPHELRPEAVLTMTMEYLIINIMGKIENEDENVGYWYDFCWGRLRAIRKDIIQQQLCDLNTVTIVEQSARFHILCFDRLWGCPKTVFDVKINSETLMNCLQTLMHMYEDLRKQNILCPNEAEFRAYLILLKLNSGFLLSEYQQFSEDLQCSPEVKDAVNIHTAFSNNMYSTYFKLLRNTSYLNSCLMQRFFAHLRAKALNVIVRAYCPSNSKLCRIPIEYIEDALKFDELEDAILFCDSFGIGVSKDNVTFLISRINFFFPDSMYTVDTPSSLVIKKRISVAEAVCGYKNLPLFIPHEVHTSFTERNTLKPTSLDASDQEEKMLRDTVERLLLKKRAKETETFVKEDEAEDSFVDDLMNDEEEFTERKMDDEDETDLYDVEQYAEESDKEDFDGNSSVYSENSYNSNPSAADSPSDVNLSSPLVKFQFKLPDHMEEKIVSPLHTPPPIKFNTPVNLVHTLPTFKRPPPSPTIAAMKKPQTTPSRNISPATTPTFSVSSNPLKAVQKVQKTKSESEENMIMAKLRKKLNEKMKKTTCRKYARIWKAKVEKIKSLRLSEKSALFHIPLQDYSKLWGSSMSRKQKMTLERLNKRKKASLLVTAILHTNVVDQLDVQVKKVGTLITNILGCRAIMFAHKFGNIAQPLPVFWKLVIAIPARLPEGSTFPSKLRNWCKGAFYQGTDLDLGDVYFSHYNNLVPVFTNINVIEGFNEIESSCGNISALVLVTGKGWEESNETIKRLDKILSKNTSKIPVSVLSMGMKECFDIDTKNRNISYLHQGIWESTDNLLESLKVLAQNIPIYNLKVESLGILVEVGTEKFLDALYEDRFIDADLYNALTKPNNIIHSYNVFIDKIEEEIINCCLFNMYGTAYEFKENIKKRLYGFDLFPQHYNEPNFKGVLSNHCHLLKLPFMKEKYESSLNFLAAFREYCQKLKCPQILSKLMRMINPPDDDDGVDLNAFLADISWLPVIELLIKENLRNGNVYNYNVVYRGDKVNDLIQSHWWLVKENMTNKSF</sequence>
<dbReference type="SMART" id="SM00360">
    <property type="entry name" value="RRM"/>
    <property type="match status" value="1"/>
</dbReference>
<dbReference type="GO" id="GO:0005737">
    <property type="term" value="C:cytoplasm"/>
    <property type="evidence" value="ECO:0007669"/>
    <property type="project" value="TreeGrafter"/>
</dbReference>
<dbReference type="PANTHER" id="PTHR12436">
    <property type="entry name" value="80 KDA MCM3-ASSOCIATED PROTEIN"/>
    <property type="match status" value="1"/>
</dbReference>
<dbReference type="InterPro" id="IPR000504">
    <property type="entry name" value="RRM_dom"/>
</dbReference>
<feature type="compositionally biased region" description="Low complexity" evidence="4">
    <location>
        <begin position="623"/>
        <end position="637"/>
    </location>
</feature>
<evidence type="ECO:0000259" key="5">
    <source>
        <dbReference type="PROSITE" id="PS50102"/>
    </source>
</evidence>
<dbReference type="AlphaFoldDB" id="A0A8I6R7F3"/>
<dbReference type="Gene3D" id="1.25.40.990">
    <property type="match status" value="1"/>
</dbReference>
<dbReference type="Proteomes" id="UP000494040">
    <property type="component" value="Unassembled WGS sequence"/>
</dbReference>
<proteinExistence type="inferred from homology"/>
<gene>
    <name evidence="7" type="primary">106661549</name>
</gene>
<evidence type="ECO:0000256" key="2">
    <source>
        <dbReference type="ARBA" id="ARBA00038443"/>
    </source>
</evidence>
<feature type="region of interest" description="Disordered" evidence="4">
    <location>
        <begin position="687"/>
        <end position="713"/>
    </location>
</feature>
<dbReference type="PANTHER" id="PTHR12436:SF3">
    <property type="entry name" value="GERMINAL-CENTER ASSOCIATED NUCLEAR PROTEIN"/>
    <property type="match status" value="1"/>
</dbReference>
<dbReference type="Pfam" id="PF00076">
    <property type="entry name" value="RRM_1"/>
    <property type="match status" value="1"/>
</dbReference>
<dbReference type="InterPro" id="IPR035979">
    <property type="entry name" value="RBD_domain_sf"/>
</dbReference>
<feature type="compositionally biased region" description="Acidic residues" evidence="4">
    <location>
        <begin position="612"/>
        <end position="621"/>
    </location>
</feature>
<dbReference type="Gene3D" id="3.30.70.330">
    <property type="match status" value="1"/>
</dbReference>
<dbReference type="SUPFAM" id="SSF54928">
    <property type="entry name" value="RNA-binding domain, RBD"/>
    <property type="match status" value="1"/>
</dbReference>
<protein>
    <submittedName>
        <fullName evidence="7">Uncharacterized protein</fullName>
    </submittedName>
</protein>
<evidence type="ECO:0000256" key="1">
    <source>
        <dbReference type="ARBA" id="ARBA00022884"/>
    </source>
</evidence>
<accession>A0A8I6R7F3</accession>
<dbReference type="Pfam" id="PF03399">
    <property type="entry name" value="SAC3_GANP"/>
    <property type="match status" value="1"/>
</dbReference>
<dbReference type="PROSITE" id="PS50102">
    <property type="entry name" value="RRM"/>
    <property type="match status" value="1"/>
</dbReference>
<dbReference type="GO" id="GO:0070390">
    <property type="term" value="C:transcription export complex 2"/>
    <property type="evidence" value="ECO:0007669"/>
    <property type="project" value="TreeGrafter"/>
</dbReference>
<dbReference type="PROSITE" id="PS50250">
    <property type="entry name" value="PCI"/>
    <property type="match status" value="1"/>
</dbReference>
<feature type="domain" description="PCI" evidence="6">
    <location>
        <begin position="316"/>
        <end position="495"/>
    </location>
</feature>
<comment type="similarity">
    <text evidence="2">Belongs to the SAC3 family.</text>
</comment>
<dbReference type="InterPro" id="IPR012677">
    <property type="entry name" value="Nucleotide-bd_a/b_plait_sf"/>
</dbReference>
<evidence type="ECO:0000313" key="7">
    <source>
        <dbReference type="EnsemblMetazoa" id="XP_014240523.1"/>
    </source>
</evidence>
<organism evidence="7 8">
    <name type="scientific">Cimex lectularius</name>
    <name type="common">Bed bug</name>
    <name type="synonym">Acanthia lectularia</name>
    <dbReference type="NCBI Taxonomy" id="79782"/>
    <lineage>
        <taxon>Eukaryota</taxon>
        <taxon>Metazoa</taxon>
        <taxon>Ecdysozoa</taxon>
        <taxon>Arthropoda</taxon>
        <taxon>Hexapoda</taxon>
        <taxon>Insecta</taxon>
        <taxon>Pterygota</taxon>
        <taxon>Neoptera</taxon>
        <taxon>Paraneoptera</taxon>
        <taxon>Hemiptera</taxon>
        <taxon>Heteroptera</taxon>
        <taxon>Panheteroptera</taxon>
        <taxon>Cimicomorpha</taxon>
        <taxon>Cimicidae</taxon>
        <taxon>Cimex</taxon>
    </lineage>
</organism>
<dbReference type="KEGG" id="clec:106661549"/>
<keyword evidence="8" id="KW-1185">Reference proteome</keyword>
<reference evidence="7" key="1">
    <citation type="submission" date="2022-01" db="UniProtKB">
        <authorList>
            <consortium name="EnsemblMetazoa"/>
        </authorList>
    </citation>
    <scope>IDENTIFICATION</scope>
</reference>
<keyword evidence="1 3" id="KW-0694">RNA-binding</keyword>
<evidence type="ECO:0000256" key="4">
    <source>
        <dbReference type="SAM" id="MobiDB-lite"/>
    </source>
</evidence>
<dbReference type="OrthoDB" id="21502at2759"/>
<dbReference type="InterPro" id="IPR005062">
    <property type="entry name" value="SAC3/GANP/THP3_conserved"/>
</dbReference>
<dbReference type="EnsemblMetazoa" id="XM_014385037.2">
    <property type="protein sequence ID" value="XP_014240523.1"/>
    <property type="gene ID" value="LOC106661549"/>
</dbReference>
<evidence type="ECO:0000313" key="8">
    <source>
        <dbReference type="Proteomes" id="UP000494040"/>
    </source>
</evidence>
<evidence type="ECO:0000259" key="6">
    <source>
        <dbReference type="PROSITE" id="PS50250"/>
    </source>
</evidence>
<dbReference type="InterPro" id="IPR000717">
    <property type="entry name" value="PCI_dom"/>
</dbReference>
<name>A0A8I6R7F3_CIMLE</name>
<feature type="domain" description="RRM" evidence="5">
    <location>
        <begin position="4"/>
        <end position="75"/>
    </location>
</feature>
<dbReference type="GO" id="GO:0006406">
    <property type="term" value="P:mRNA export from nucleus"/>
    <property type="evidence" value="ECO:0007669"/>
    <property type="project" value="TreeGrafter"/>
</dbReference>
<dbReference type="GO" id="GO:0003723">
    <property type="term" value="F:RNA binding"/>
    <property type="evidence" value="ECO:0007669"/>
    <property type="project" value="UniProtKB-UniRule"/>
</dbReference>
<dbReference type="OMA" id="EFRAYLI"/>
<evidence type="ECO:0000256" key="3">
    <source>
        <dbReference type="PROSITE-ProRule" id="PRU00176"/>
    </source>
</evidence>